<evidence type="ECO:0000313" key="3">
    <source>
        <dbReference type="EMBL" id="ODN71728.1"/>
    </source>
</evidence>
<dbReference type="OrthoDB" id="9811314at2"/>
<protein>
    <submittedName>
        <fullName evidence="3">Peptidase M16 inactive domain protein</fullName>
    </submittedName>
</protein>
<gene>
    <name evidence="3" type="ORF">A6302_00972</name>
</gene>
<dbReference type="InterPro" id="IPR011249">
    <property type="entry name" value="Metalloenz_LuxS/M16"/>
</dbReference>
<dbReference type="PATRIC" id="fig|1439726.3.peg.1013"/>
<dbReference type="Pfam" id="PF00675">
    <property type="entry name" value="Peptidase_M16"/>
    <property type="match status" value="1"/>
</dbReference>
<feature type="domain" description="Peptidase M16 N-terminal" evidence="1">
    <location>
        <begin position="52"/>
        <end position="189"/>
    </location>
</feature>
<dbReference type="PANTHER" id="PTHR11851:SF224">
    <property type="entry name" value="PROCESSING PROTEASE"/>
    <property type="match status" value="1"/>
</dbReference>
<dbReference type="SUPFAM" id="SSF63411">
    <property type="entry name" value="LuxS/MPP-like metallohydrolase"/>
    <property type="match status" value="2"/>
</dbReference>
<proteinExistence type="predicted"/>
<accession>A0A1E3H5W8</accession>
<comment type="caution">
    <text evidence="3">The sequence shown here is derived from an EMBL/GenBank/DDBJ whole genome shotgun (WGS) entry which is preliminary data.</text>
</comment>
<dbReference type="GO" id="GO:0046872">
    <property type="term" value="F:metal ion binding"/>
    <property type="evidence" value="ECO:0007669"/>
    <property type="project" value="InterPro"/>
</dbReference>
<dbReference type="InterPro" id="IPR011765">
    <property type="entry name" value="Pept_M16_N"/>
</dbReference>
<reference evidence="3 4" key="1">
    <citation type="submission" date="2016-07" db="EMBL/GenBank/DDBJ databases">
        <title>Draft Genome Sequence of Methylobrevis pamukkalensis PK2.</title>
        <authorList>
            <person name="Vasilenko O.V."/>
            <person name="Doronina N.V."/>
            <person name="Shmareva M.N."/>
            <person name="Tarlachkov S.V."/>
            <person name="Mustakhimov I."/>
            <person name="Trotsenko Y.A."/>
        </authorList>
    </citation>
    <scope>NUCLEOTIDE SEQUENCE [LARGE SCALE GENOMIC DNA]</scope>
    <source>
        <strain evidence="3 4">PK2</strain>
    </source>
</reference>
<dbReference type="InterPro" id="IPR007863">
    <property type="entry name" value="Peptidase_M16_C"/>
</dbReference>
<organism evidence="3 4">
    <name type="scientific">Methylobrevis pamukkalensis</name>
    <dbReference type="NCBI Taxonomy" id="1439726"/>
    <lineage>
        <taxon>Bacteria</taxon>
        <taxon>Pseudomonadati</taxon>
        <taxon>Pseudomonadota</taxon>
        <taxon>Alphaproteobacteria</taxon>
        <taxon>Hyphomicrobiales</taxon>
        <taxon>Pleomorphomonadaceae</taxon>
        <taxon>Methylobrevis</taxon>
    </lineage>
</organism>
<dbReference type="EMBL" id="MCRJ01000015">
    <property type="protein sequence ID" value="ODN71728.1"/>
    <property type="molecule type" value="Genomic_DNA"/>
</dbReference>
<evidence type="ECO:0000259" key="1">
    <source>
        <dbReference type="Pfam" id="PF00675"/>
    </source>
</evidence>
<dbReference type="Gene3D" id="3.30.830.10">
    <property type="entry name" value="Metalloenzyme, LuxS/M16 peptidase-like"/>
    <property type="match status" value="2"/>
</dbReference>
<dbReference type="Proteomes" id="UP000094622">
    <property type="component" value="Unassembled WGS sequence"/>
</dbReference>
<evidence type="ECO:0000313" key="4">
    <source>
        <dbReference type="Proteomes" id="UP000094622"/>
    </source>
</evidence>
<dbReference type="Pfam" id="PF05193">
    <property type="entry name" value="Peptidase_M16_C"/>
    <property type="match status" value="1"/>
</dbReference>
<dbReference type="InterPro" id="IPR050361">
    <property type="entry name" value="MPP/UQCRC_Complex"/>
</dbReference>
<dbReference type="PANTHER" id="PTHR11851">
    <property type="entry name" value="METALLOPROTEASE"/>
    <property type="match status" value="1"/>
</dbReference>
<evidence type="ECO:0000259" key="2">
    <source>
        <dbReference type="Pfam" id="PF05193"/>
    </source>
</evidence>
<keyword evidence="4" id="KW-1185">Reference proteome</keyword>
<dbReference type="AlphaFoldDB" id="A0A1E3H5W8"/>
<dbReference type="RefSeq" id="WP_069306006.1">
    <property type="nucleotide sequence ID" value="NZ_MCRJ01000015.1"/>
</dbReference>
<sequence length="442" mass="46817">MLFTSLRVRSSLLPALAAALMVLVVSVTGARATTVQRVVSPGGVEAWLVEDHAVPLVAMQFAFRGGASADPADKPGLANLLSTLLDEGAGDLDAQAFRAKLEENAVRLGFSAGRDSFSGNLGMLENRKAEAFDLLALALARPRFEDEAIERMRAAVLAGLRSDVTDPGTIATRAFNEMVFGDHPYARPVDGTIEAVAAISREDLDGLRQRLFARSNLVVGVVGAVSAEELKPLLDVAFGGLPAEASIPATPEATPVFGGTQAAEVPGPQTEIRIGTTGLLRRDPDFMAAYVMDHILGGGSFSSRLYTEIREKRGLAYSVWSTLVPYDQAGLYLAGTSTRADQAEATLALLTAELRKMAEEGPTAEELASAKKFLTGSYALRFDGSGKIAAQLVGLQLENLPIDYFTNRNALVEAVTLEDVKRVAKRLLDGPYTVVTVGPAAG</sequence>
<feature type="domain" description="Peptidase M16 C-terminal" evidence="2">
    <location>
        <begin position="199"/>
        <end position="372"/>
    </location>
</feature>
<name>A0A1E3H5W8_9HYPH</name>